<protein>
    <submittedName>
        <fullName evidence="1">Uncharacterized protein</fullName>
    </submittedName>
</protein>
<name>A0A975D5D5_9SPHN</name>
<gene>
    <name evidence="1" type="ORF">HRJ34_08035</name>
</gene>
<dbReference type="AlphaFoldDB" id="A0A975D5D5"/>
<evidence type="ECO:0000313" key="1">
    <source>
        <dbReference type="EMBL" id="QTH23435.1"/>
    </source>
</evidence>
<organism evidence="1 2">
    <name type="scientific">Rhizorhabdus wittichii</name>
    <dbReference type="NCBI Taxonomy" id="160791"/>
    <lineage>
        <taxon>Bacteria</taxon>
        <taxon>Pseudomonadati</taxon>
        <taxon>Pseudomonadota</taxon>
        <taxon>Alphaproteobacteria</taxon>
        <taxon>Sphingomonadales</taxon>
        <taxon>Sphingomonadaceae</taxon>
        <taxon>Rhizorhabdus</taxon>
    </lineage>
</organism>
<proteinExistence type="predicted"/>
<dbReference type="Proteomes" id="UP000664914">
    <property type="component" value="Chromosome"/>
</dbReference>
<sequence>MTDSFPAKIWPKKDILASSAGQQLTHKRQRLVLVQGYERPALGRVAPRLTSRGGIMMKLTLLVASALFGVSAVSAGPIKRVISVGEIGPQPRDILAGVKAIGQTYLKDPDSAQYEIGSILPGYCKKGLFQGKGMAWQGWAVNVLINAKNSYGGYTGFEPHTVLFVGDIATQIIEGYDFGAFGPSKGFLGGGAGVCQFIKN</sequence>
<evidence type="ECO:0000313" key="2">
    <source>
        <dbReference type="Proteomes" id="UP000664914"/>
    </source>
</evidence>
<reference evidence="1" key="2">
    <citation type="submission" date="2021-04" db="EMBL/GenBank/DDBJ databases">
        <title>Isolation and genomic analysis of the ibuprofen-degrading bacterium Sphingomonas strain MPO218.</title>
        <authorList>
            <person name="Aulestia M."/>
            <person name="Flores A."/>
            <person name="Mangas E.L."/>
            <person name="Perez-Pulido A.J."/>
            <person name="Santero E."/>
            <person name="Camacho E.M."/>
        </authorList>
    </citation>
    <scope>NUCLEOTIDE SEQUENCE</scope>
    <source>
        <strain evidence="1">MPO218</strain>
    </source>
</reference>
<reference evidence="1" key="1">
    <citation type="submission" date="2020-07" db="EMBL/GenBank/DDBJ databases">
        <authorList>
            <person name="Camacho E."/>
        </authorList>
    </citation>
    <scope>NUCLEOTIDE SEQUENCE</scope>
    <source>
        <strain evidence="1">MPO218</strain>
    </source>
</reference>
<dbReference type="EMBL" id="CP059319">
    <property type="protein sequence ID" value="QTH23435.1"/>
    <property type="molecule type" value="Genomic_DNA"/>
</dbReference>
<dbReference type="RefSeq" id="WP_208633806.1">
    <property type="nucleotide sequence ID" value="NZ_CP059319.1"/>
</dbReference>
<accession>A0A975D5D5</accession>